<reference evidence="3 4" key="1">
    <citation type="submission" date="2024-05" db="EMBL/GenBank/DDBJ databases">
        <title>Roseateles sp. 2.12 16S ribosomal RNA gene Genome sequencing and assembly.</title>
        <authorList>
            <person name="Woo H."/>
        </authorList>
    </citation>
    <scope>NUCLEOTIDE SEQUENCE [LARGE SCALE GENOMIC DNA]</scope>
    <source>
        <strain evidence="3 4">2.12</strain>
    </source>
</reference>
<dbReference type="Gene3D" id="1.20.1600.10">
    <property type="entry name" value="Outer membrane efflux proteins (OEP)"/>
    <property type="match status" value="1"/>
</dbReference>
<dbReference type="Gene3D" id="2.20.200.10">
    <property type="entry name" value="Outer membrane efflux proteins (OEP)"/>
    <property type="match status" value="1"/>
</dbReference>
<dbReference type="EMBL" id="JBDPZC010000019">
    <property type="protein sequence ID" value="MEO3715775.1"/>
    <property type="molecule type" value="Genomic_DNA"/>
</dbReference>
<feature type="region of interest" description="Disordered" evidence="2">
    <location>
        <begin position="100"/>
        <end position="129"/>
    </location>
</feature>
<accession>A0ABV0GL85</accession>
<dbReference type="PANTHER" id="PTHR30203:SF32">
    <property type="entry name" value="CATION EFFLUX SYSTEM PROTEIN CUSC"/>
    <property type="match status" value="1"/>
</dbReference>
<dbReference type="RefSeq" id="WP_347613445.1">
    <property type="nucleotide sequence ID" value="NZ_JBDPZC010000019.1"/>
</dbReference>
<dbReference type="InterPro" id="IPR010131">
    <property type="entry name" value="MdtP/NodT-like"/>
</dbReference>
<gene>
    <name evidence="3" type="ORF">ABDJ40_23625</name>
</gene>
<evidence type="ECO:0000313" key="3">
    <source>
        <dbReference type="EMBL" id="MEO3715775.1"/>
    </source>
</evidence>
<dbReference type="Pfam" id="PF02321">
    <property type="entry name" value="OEP"/>
    <property type="match status" value="2"/>
</dbReference>
<dbReference type="SUPFAM" id="SSF56954">
    <property type="entry name" value="Outer membrane efflux proteins (OEP)"/>
    <property type="match status" value="1"/>
</dbReference>
<dbReference type="PANTHER" id="PTHR30203">
    <property type="entry name" value="OUTER MEMBRANE CATION EFFLUX PROTEIN"/>
    <property type="match status" value="1"/>
</dbReference>
<comment type="similarity">
    <text evidence="1">Belongs to the outer membrane factor (OMF) (TC 1.B.17) family.</text>
</comment>
<dbReference type="Proteomes" id="UP001462640">
    <property type="component" value="Unassembled WGS sequence"/>
</dbReference>
<evidence type="ECO:0000256" key="1">
    <source>
        <dbReference type="ARBA" id="ARBA00007613"/>
    </source>
</evidence>
<dbReference type="InterPro" id="IPR003423">
    <property type="entry name" value="OMP_efflux"/>
</dbReference>
<name>A0ABV0GL85_9BURK</name>
<comment type="caution">
    <text evidence="3">The sequence shown here is derived from an EMBL/GenBank/DDBJ whole genome shotgun (WGS) entry which is preliminary data.</text>
</comment>
<dbReference type="PROSITE" id="PS51257">
    <property type="entry name" value="PROKAR_LIPOPROTEIN"/>
    <property type="match status" value="1"/>
</dbReference>
<proteinExistence type="inferred from homology"/>
<keyword evidence="4" id="KW-1185">Reference proteome</keyword>
<organism evidence="3 4">
    <name type="scientific">Roseateles flavus</name>
    <dbReference type="NCBI Taxonomy" id="3149041"/>
    <lineage>
        <taxon>Bacteria</taxon>
        <taxon>Pseudomonadati</taxon>
        <taxon>Pseudomonadota</taxon>
        <taxon>Betaproteobacteria</taxon>
        <taxon>Burkholderiales</taxon>
        <taxon>Sphaerotilaceae</taxon>
        <taxon>Roseateles</taxon>
    </lineage>
</organism>
<protein>
    <submittedName>
        <fullName evidence="3">TolC family protein</fullName>
    </submittedName>
</protein>
<evidence type="ECO:0000313" key="4">
    <source>
        <dbReference type="Proteomes" id="UP001462640"/>
    </source>
</evidence>
<evidence type="ECO:0000256" key="2">
    <source>
        <dbReference type="SAM" id="MobiDB-lite"/>
    </source>
</evidence>
<sequence>MKKDELKSPGLRLSTLAVAAAILALLGGCAATADLKRPVEPVPPAQWQHSPESAAQVGAWSAVMDEELRAFQREALSRNRDIALAALRLKDAQRQLEQQGLRLQPSASLGSSANRPLDSGGSTRTVDVGGVPVPVETRVGWSHSYSASLSASYELDLWGRLAARDRGLLAQREQLQTDVAAARVVIEARAAEIYWTLGAQERLRPLARDQLAAAEELLRIVKLRVREGKLLPVESDRAAQSVLAAQHRLADIEAEQQLQAQQRALLLDQLEQVASAGARGRLPDTSPPAWALGSPAQVLGARPDVQKARLQVDAALAQLSVAEASRYPGLSFSASVGTGGSRMGDWLSQPVLALSSSLLIPLVDWRRLNLERDGARNALEQSALGLRDTVHKALVDAEGQWTQREKLQRQTEAQARRVAEAQENERLAALRLEVGAIGRHDWLQARVALLEAKQSLVQLQLQAWLNHAALYRALGGAQG</sequence>
<feature type="compositionally biased region" description="Polar residues" evidence="2">
    <location>
        <begin position="105"/>
        <end position="125"/>
    </location>
</feature>